<gene>
    <name evidence="2" type="ORF">JW498_00345</name>
</gene>
<dbReference type="Proteomes" id="UP000760472">
    <property type="component" value="Unassembled WGS sequence"/>
</dbReference>
<name>A0ABS2W2H6_9GAMM</name>
<evidence type="ECO:0008006" key="4">
    <source>
        <dbReference type="Google" id="ProtNLM"/>
    </source>
</evidence>
<sequence length="180" mass="20680">MKKLFFCFLLFAISSTSYAENKPVDSINPNIELVFSPNFRLDLPVEFFNFTKIASADDILIKFQNGSYLSFKAIDRVDEGLDPLFDLRLYPEFILGLRKPDSSSNETNSQFIKSLNAYKHRLGNFQVTIDEFNNKVVYLAKGDQESVAFAINKHNVEQILVINFTNIDDKKIYTTLKGLR</sequence>
<dbReference type="EMBL" id="JAFFZP010000001">
    <property type="protein sequence ID" value="MBN0985811.1"/>
    <property type="molecule type" value="Genomic_DNA"/>
</dbReference>
<proteinExistence type="predicted"/>
<reference evidence="2 3" key="1">
    <citation type="submission" date="2021-02" db="EMBL/GenBank/DDBJ databases">
        <title>A novel species of genus Amphritea isolated from a fishpond in China.</title>
        <authorList>
            <person name="Lu H."/>
        </authorList>
    </citation>
    <scope>NUCLEOTIDE SEQUENCE [LARGE SCALE GENOMIC DNA]</scope>
    <source>
        <strain evidence="2 3">RP18W</strain>
    </source>
</reference>
<feature type="signal peptide" evidence="1">
    <location>
        <begin position="1"/>
        <end position="19"/>
    </location>
</feature>
<accession>A0ABS2W2H6</accession>
<evidence type="ECO:0000313" key="3">
    <source>
        <dbReference type="Proteomes" id="UP000760472"/>
    </source>
</evidence>
<feature type="chain" id="PRO_5046110112" description="DUF4252 domain-containing protein" evidence="1">
    <location>
        <begin position="20"/>
        <end position="180"/>
    </location>
</feature>
<keyword evidence="1" id="KW-0732">Signal</keyword>
<evidence type="ECO:0000256" key="1">
    <source>
        <dbReference type="SAM" id="SignalP"/>
    </source>
</evidence>
<dbReference type="RefSeq" id="WP_205209464.1">
    <property type="nucleotide sequence ID" value="NZ_JAFFZO010000006.1"/>
</dbReference>
<organism evidence="2 3">
    <name type="scientific">Amphritea pacifica</name>
    <dbReference type="NCBI Taxonomy" id="2811233"/>
    <lineage>
        <taxon>Bacteria</taxon>
        <taxon>Pseudomonadati</taxon>
        <taxon>Pseudomonadota</taxon>
        <taxon>Gammaproteobacteria</taxon>
        <taxon>Oceanospirillales</taxon>
        <taxon>Oceanospirillaceae</taxon>
        <taxon>Amphritea</taxon>
    </lineage>
</organism>
<comment type="caution">
    <text evidence="2">The sequence shown here is derived from an EMBL/GenBank/DDBJ whole genome shotgun (WGS) entry which is preliminary data.</text>
</comment>
<keyword evidence="3" id="KW-1185">Reference proteome</keyword>
<protein>
    <recommendedName>
        <fullName evidence="4">DUF4252 domain-containing protein</fullName>
    </recommendedName>
</protein>
<evidence type="ECO:0000313" key="2">
    <source>
        <dbReference type="EMBL" id="MBN0985811.1"/>
    </source>
</evidence>